<dbReference type="SUPFAM" id="SSF140453">
    <property type="entry name" value="EsxAB dimer-like"/>
    <property type="match status" value="1"/>
</dbReference>
<reference evidence="1 2" key="1">
    <citation type="submission" date="2021-06" db="EMBL/GenBank/DDBJ databases">
        <title>Actinomycetes sequencing.</title>
        <authorList>
            <person name="Shan Q."/>
        </authorList>
    </citation>
    <scope>NUCLEOTIDE SEQUENCE [LARGE SCALE GENOMIC DNA]</scope>
    <source>
        <strain evidence="1 2">NEAU-G5</strain>
    </source>
</reference>
<organism evidence="1 2">
    <name type="scientific">Nocardia albiluteola</name>
    <dbReference type="NCBI Taxonomy" id="2842303"/>
    <lineage>
        <taxon>Bacteria</taxon>
        <taxon>Bacillati</taxon>
        <taxon>Actinomycetota</taxon>
        <taxon>Actinomycetes</taxon>
        <taxon>Mycobacteriales</taxon>
        <taxon>Nocardiaceae</taxon>
        <taxon>Nocardia</taxon>
    </lineage>
</organism>
<dbReference type="Gene3D" id="1.10.287.1060">
    <property type="entry name" value="ESAT-6-like"/>
    <property type="match status" value="1"/>
</dbReference>
<evidence type="ECO:0008006" key="3">
    <source>
        <dbReference type="Google" id="ProtNLM"/>
    </source>
</evidence>
<evidence type="ECO:0000313" key="2">
    <source>
        <dbReference type="Proteomes" id="UP000733379"/>
    </source>
</evidence>
<protein>
    <recommendedName>
        <fullName evidence="3">ESAT-6-like protein</fullName>
    </recommendedName>
</protein>
<evidence type="ECO:0000313" key="1">
    <source>
        <dbReference type="EMBL" id="MBU3065400.1"/>
    </source>
</evidence>
<proteinExistence type="predicted"/>
<dbReference type="InterPro" id="IPR036689">
    <property type="entry name" value="ESAT-6-like_sf"/>
</dbReference>
<dbReference type="EMBL" id="JAHKNI010000010">
    <property type="protein sequence ID" value="MBU3065400.1"/>
    <property type="molecule type" value="Genomic_DNA"/>
</dbReference>
<comment type="caution">
    <text evidence="1">The sequence shown here is derived from an EMBL/GenBank/DDBJ whole genome shotgun (WGS) entry which is preliminary data.</text>
</comment>
<accession>A0ABS6B6L5</accession>
<name>A0ABS6B6L5_9NOCA</name>
<keyword evidence="2" id="KW-1185">Reference proteome</keyword>
<gene>
    <name evidence="1" type="ORF">KO481_28215</name>
</gene>
<dbReference type="RefSeq" id="WP_215921514.1">
    <property type="nucleotide sequence ID" value="NZ_JAHKNI010000010.1"/>
</dbReference>
<sequence>MSGVLKYDDNTVNNLVGDLSGYNKSLTTEMQNAQDAANNLLSQGWDSGNDNGASATFQAKHKSLMADMEGLINILSKGTQHVTDSLTRARSTDTKVAGDFTW</sequence>
<dbReference type="Proteomes" id="UP000733379">
    <property type="component" value="Unassembled WGS sequence"/>
</dbReference>